<dbReference type="GO" id="GO:0004521">
    <property type="term" value="F:RNA endonuclease activity"/>
    <property type="evidence" value="ECO:0007669"/>
    <property type="project" value="TreeGrafter"/>
</dbReference>
<keyword evidence="5" id="KW-1185">Reference proteome</keyword>
<dbReference type="EMBL" id="FQWB01000001">
    <property type="protein sequence ID" value="SHF76618.1"/>
    <property type="molecule type" value="Genomic_DNA"/>
</dbReference>
<dbReference type="InterPro" id="IPR001279">
    <property type="entry name" value="Metallo-B-lactamas"/>
</dbReference>
<gene>
    <name evidence="4" type="ORF">SAMN05443549_101273</name>
</gene>
<dbReference type="SMART" id="SM01027">
    <property type="entry name" value="Beta-Casp"/>
    <property type="match status" value="1"/>
</dbReference>
<dbReference type="PANTHER" id="PTHR11203">
    <property type="entry name" value="CLEAVAGE AND POLYADENYLATION SPECIFICITY FACTOR FAMILY MEMBER"/>
    <property type="match status" value="1"/>
</dbReference>
<name>A0A1M5EBL2_9FLAO</name>
<dbReference type="Gene3D" id="3.60.15.10">
    <property type="entry name" value="Ribonuclease Z/Hydroxyacylglutathione hydrolase-like"/>
    <property type="match status" value="1"/>
</dbReference>
<dbReference type="Pfam" id="PF07521">
    <property type="entry name" value="RMMBL"/>
    <property type="match status" value="1"/>
</dbReference>
<dbReference type="InterPro" id="IPR011108">
    <property type="entry name" value="RMMBL"/>
</dbReference>
<sequence length="464" mass="51684">MEIKVLGAAGGEVTGSSYLIKTDKATVLVDAGMFQGGKESEAKNKLPEGATPSKIDALLLTHGHLDHTGRVPLLIKYGYNSPIYSTEETLKLAQIILQDSARLQVADAMRKNRKQWKEGQPIAEPLYNTEHVEYMKELGRAVEYNTPIEVAEGITAKWIEAGHMLGSGSIEVTVTENDKTKTIVFSGDLGPLTLPLLKPFDHFNHADLVFLESTYGDRDHKSFEDTMVEFENIIVEAQKSGAKILVPTFAIGRAQQIIYHLAELFHLGKVPPFPIYLDSPMAIKALTIYRDHQDLLDEEFQELKRRGAFPLNAEYFIPCTSLEESKKINEVQGPCLILAGAGMCNGGRIMHHLYHNIENPNTHVLIVGYQSYASLGRKLVEKQAVIRIFGEEKRLRAHVHTLSGFSAHAGQTDLLNWFSYLAPSKPKVVLTHGEDMQRETLASLIKKNHEIDSILPEIGDIIEL</sequence>
<dbReference type="OrthoDB" id="9803916at2"/>
<evidence type="ECO:0000256" key="1">
    <source>
        <dbReference type="ARBA" id="ARBA00022801"/>
    </source>
</evidence>
<dbReference type="SUPFAM" id="SSF56281">
    <property type="entry name" value="Metallo-hydrolase/oxidoreductase"/>
    <property type="match status" value="1"/>
</dbReference>
<dbReference type="Proteomes" id="UP000184516">
    <property type="component" value="Unassembled WGS sequence"/>
</dbReference>
<evidence type="ECO:0000313" key="5">
    <source>
        <dbReference type="Proteomes" id="UP000184516"/>
    </source>
</evidence>
<proteinExistence type="predicted"/>
<dbReference type="PANTHER" id="PTHR11203:SF37">
    <property type="entry name" value="INTEGRATOR COMPLEX SUBUNIT 11"/>
    <property type="match status" value="1"/>
</dbReference>
<dbReference type="InterPro" id="IPR022712">
    <property type="entry name" value="Beta_Casp"/>
</dbReference>
<protein>
    <submittedName>
        <fullName evidence="4">Metallo-beta-lactamase family protein</fullName>
    </submittedName>
</protein>
<dbReference type="Pfam" id="PF00753">
    <property type="entry name" value="Lactamase_B"/>
    <property type="match status" value="1"/>
</dbReference>
<dbReference type="GO" id="GO:0016787">
    <property type="term" value="F:hydrolase activity"/>
    <property type="evidence" value="ECO:0007669"/>
    <property type="project" value="UniProtKB-KW"/>
</dbReference>
<evidence type="ECO:0000259" key="2">
    <source>
        <dbReference type="SMART" id="SM00849"/>
    </source>
</evidence>
<dbReference type="CDD" id="cd16295">
    <property type="entry name" value="TTHA0252-CPSF-like_MBL-fold"/>
    <property type="match status" value="1"/>
</dbReference>
<dbReference type="STRING" id="468056.SAMN05443549_101273"/>
<organism evidence="4 5">
    <name type="scientific">Flavobacterium fluvii</name>
    <dbReference type="NCBI Taxonomy" id="468056"/>
    <lineage>
        <taxon>Bacteria</taxon>
        <taxon>Pseudomonadati</taxon>
        <taxon>Bacteroidota</taxon>
        <taxon>Flavobacteriia</taxon>
        <taxon>Flavobacteriales</taxon>
        <taxon>Flavobacteriaceae</taxon>
        <taxon>Flavobacterium</taxon>
    </lineage>
</organism>
<dbReference type="InterPro" id="IPR050698">
    <property type="entry name" value="MBL"/>
</dbReference>
<keyword evidence="1" id="KW-0378">Hydrolase</keyword>
<feature type="domain" description="Beta-Casp" evidence="3">
    <location>
        <begin position="254"/>
        <end position="379"/>
    </location>
</feature>
<dbReference type="InterPro" id="IPR036866">
    <property type="entry name" value="RibonucZ/Hydroxyglut_hydro"/>
</dbReference>
<evidence type="ECO:0000313" key="4">
    <source>
        <dbReference type="EMBL" id="SHF76618.1"/>
    </source>
</evidence>
<accession>A0A1M5EBL2</accession>
<reference evidence="5" key="1">
    <citation type="submission" date="2016-11" db="EMBL/GenBank/DDBJ databases">
        <authorList>
            <person name="Varghese N."/>
            <person name="Submissions S."/>
        </authorList>
    </citation>
    <scope>NUCLEOTIDE SEQUENCE [LARGE SCALE GENOMIC DNA]</scope>
    <source>
        <strain evidence="5">DSM 19978</strain>
    </source>
</reference>
<dbReference type="SMART" id="SM00849">
    <property type="entry name" value="Lactamase_B"/>
    <property type="match status" value="1"/>
</dbReference>
<dbReference type="Pfam" id="PF10996">
    <property type="entry name" value="Beta-Casp"/>
    <property type="match status" value="1"/>
</dbReference>
<dbReference type="RefSeq" id="WP_073367346.1">
    <property type="nucleotide sequence ID" value="NZ_FQWB01000001.1"/>
</dbReference>
<dbReference type="AlphaFoldDB" id="A0A1M5EBL2"/>
<dbReference type="Gene3D" id="3.40.50.10890">
    <property type="match status" value="1"/>
</dbReference>
<evidence type="ECO:0000259" key="3">
    <source>
        <dbReference type="SMART" id="SM01027"/>
    </source>
</evidence>
<feature type="domain" description="Metallo-beta-lactamase" evidence="2">
    <location>
        <begin position="14"/>
        <end position="249"/>
    </location>
</feature>